<feature type="compositionally biased region" description="Low complexity" evidence="1">
    <location>
        <begin position="446"/>
        <end position="464"/>
    </location>
</feature>
<dbReference type="GO" id="GO:0005737">
    <property type="term" value="C:cytoplasm"/>
    <property type="evidence" value="ECO:0007669"/>
    <property type="project" value="TreeGrafter"/>
</dbReference>
<dbReference type="Proteomes" id="UP000663832">
    <property type="component" value="Unassembled WGS sequence"/>
</dbReference>
<dbReference type="PANTHER" id="PTHR15921:SF3">
    <property type="entry name" value="PRE-MRNA CLEAVAGE COMPLEX 2 PROTEIN PCF11"/>
    <property type="match status" value="1"/>
</dbReference>
<dbReference type="OrthoDB" id="343582at2759"/>
<dbReference type="EMBL" id="CAJNOM010000518">
    <property type="protein sequence ID" value="CAF1481454.1"/>
    <property type="molecule type" value="Genomic_DNA"/>
</dbReference>
<comment type="caution">
    <text evidence="4">The sequence shown here is derived from an EMBL/GenBank/DDBJ whole genome shotgun (WGS) entry which is preliminary data.</text>
</comment>
<sequence length="825" mass="93676">MAVKDDYQDFKKELNDLKINSKPVINFLTMLAEEKVHNAPQIVRAIEERILEAKGDYVLPVLYVLDSIVKNLRSKAYIQLFEHKLPVIFASAFNKVDERVRLAMFKLRQTWPPYFPNSVLHNLDTRTHYIDPAWPITARIPETNPSAAPNIHINPDFIQRNPPTSTNQPKQSGKPDDNIRSGGNQTTNKNSDVSAREENYHMIPIDRKEIEQLSHKEANGGGGGGGGEQQLKTKKEKEINNSQEIITEEVSKEKLSVNQNIPVKKDTNQNDDDVLFGGTDIDYRDTDGSTQQTTTTTDMDRLFELNSECFSLAEKKFKSKELSSEEYQATLKLLQNILQNEVQRLTVPSTTNSSSTTTLANTLTTTTQSNLFQQQSLSFPQSHPTTTTPSLSTFPFAGFGNDTQRHAMQILAAVSASSSYGSHYNILPYIPPLPPAPPPFTLLPNTFPSTTTTSSTTSGRLSPSIKRPHDENGTNHRRNDDDIKRPRYDSTATHKIRTHNFDEENIAPVPSLLDANINTLKKKYMGVIQQLYIGKYQCRLCGLRFSAKQKHVYTHHLDWHYWQNRQATTSTALLERCRDWYPSLQEWTIYEENLDEQMKNNQMMLTQQNRQNKEIDNKSSSTTTDIISCSSTGNGDMDEDRCYVCHDPFENFFDDNREEWCLKDAIRIDGKTYHPICYQDVQFQETTEKPLVLSTIDPLLLAEAFTDETSNNSPDSQLVDNAMATVNLKSENEDTSDKDLTLSEESTKPNYLSSMSFVNLVETIFVKKEDLKPIENLKPEAINVKEELLDPRTISEDIPFLSIKPENDCEFLINKNTDGIGTIAD</sequence>
<dbReference type="Pfam" id="PF21936">
    <property type="entry name" value="Pcf11_C"/>
    <property type="match status" value="1"/>
</dbReference>
<dbReference type="PANTHER" id="PTHR15921">
    <property type="entry name" value="PRE-MRNA CLEAVAGE COMPLEX II"/>
    <property type="match status" value="1"/>
</dbReference>
<organism evidence="4 5">
    <name type="scientific">Adineta steineri</name>
    <dbReference type="NCBI Taxonomy" id="433720"/>
    <lineage>
        <taxon>Eukaryota</taxon>
        <taxon>Metazoa</taxon>
        <taxon>Spiralia</taxon>
        <taxon>Gnathifera</taxon>
        <taxon>Rotifera</taxon>
        <taxon>Eurotatoria</taxon>
        <taxon>Bdelloidea</taxon>
        <taxon>Adinetida</taxon>
        <taxon>Adinetidae</taxon>
        <taxon>Adineta</taxon>
    </lineage>
</organism>
<dbReference type="InterPro" id="IPR045154">
    <property type="entry name" value="PCF11-like"/>
</dbReference>
<name>A0A815RRJ2_9BILA</name>
<dbReference type="InterPro" id="IPR054127">
    <property type="entry name" value="Pcf11_C"/>
</dbReference>
<dbReference type="GO" id="GO:0005849">
    <property type="term" value="C:mRNA cleavage factor complex"/>
    <property type="evidence" value="ECO:0007669"/>
    <property type="project" value="TreeGrafter"/>
</dbReference>
<evidence type="ECO:0000313" key="4">
    <source>
        <dbReference type="EMBL" id="CAF1481454.1"/>
    </source>
</evidence>
<feature type="region of interest" description="Disordered" evidence="1">
    <location>
        <begin position="263"/>
        <end position="294"/>
    </location>
</feature>
<dbReference type="Gene3D" id="1.25.40.90">
    <property type="match status" value="1"/>
</dbReference>
<evidence type="ECO:0000259" key="2">
    <source>
        <dbReference type="PROSITE" id="PS51391"/>
    </source>
</evidence>
<dbReference type="InterPro" id="IPR006569">
    <property type="entry name" value="CID_dom"/>
</dbReference>
<feature type="compositionally biased region" description="Basic and acidic residues" evidence="1">
    <location>
        <begin position="467"/>
        <end position="488"/>
    </location>
</feature>
<evidence type="ECO:0000313" key="3">
    <source>
        <dbReference type="EMBL" id="CAF0963751.1"/>
    </source>
</evidence>
<dbReference type="Proteomes" id="UP000663877">
    <property type="component" value="Unassembled WGS sequence"/>
</dbReference>
<dbReference type="AlphaFoldDB" id="A0A815RRJ2"/>
<feature type="domain" description="CID" evidence="2">
    <location>
        <begin position="1"/>
        <end position="131"/>
    </location>
</feature>
<dbReference type="GO" id="GO:0031124">
    <property type="term" value="P:mRNA 3'-end processing"/>
    <property type="evidence" value="ECO:0007669"/>
    <property type="project" value="InterPro"/>
</dbReference>
<feature type="compositionally biased region" description="Polar residues" evidence="1">
    <location>
        <begin position="161"/>
        <end position="171"/>
    </location>
</feature>
<feature type="region of interest" description="Disordered" evidence="1">
    <location>
        <begin position="446"/>
        <end position="494"/>
    </location>
</feature>
<dbReference type="GO" id="GO:0006369">
    <property type="term" value="P:termination of RNA polymerase II transcription"/>
    <property type="evidence" value="ECO:0007669"/>
    <property type="project" value="InterPro"/>
</dbReference>
<dbReference type="Pfam" id="PF04818">
    <property type="entry name" value="CID"/>
    <property type="match status" value="1"/>
</dbReference>
<evidence type="ECO:0000313" key="5">
    <source>
        <dbReference type="Proteomes" id="UP000663832"/>
    </source>
</evidence>
<feature type="region of interest" description="Disordered" evidence="1">
    <location>
        <begin position="215"/>
        <end position="237"/>
    </location>
</feature>
<dbReference type="InterPro" id="IPR047415">
    <property type="entry name" value="Pcf11_CID"/>
</dbReference>
<accession>A0A815RRJ2</accession>
<dbReference type="SMART" id="SM00582">
    <property type="entry name" value="RPR"/>
    <property type="match status" value="1"/>
</dbReference>
<dbReference type="EMBL" id="CAJNOI010000057">
    <property type="protein sequence ID" value="CAF0963751.1"/>
    <property type="molecule type" value="Genomic_DNA"/>
</dbReference>
<dbReference type="GO" id="GO:0003729">
    <property type="term" value="F:mRNA binding"/>
    <property type="evidence" value="ECO:0007669"/>
    <property type="project" value="InterPro"/>
</dbReference>
<dbReference type="GO" id="GO:0000993">
    <property type="term" value="F:RNA polymerase II complex binding"/>
    <property type="evidence" value="ECO:0007669"/>
    <property type="project" value="InterPro"/>
</dbReference>
<gene>
    <name evidence="3" type="ORF">BJG266_LOCUS13920</name>
    <name evidence="4" type="ORF">QVE165_LOCUS42260</name>
</gene>
<evidence type="ECO:0000256" key="1">
    <source>
        <dbReference type="SAM" id="MobiDB-lite"/>
    </source>
</evidence>
<keyword evidence="5" id="KW-1185">Reference proteome</keyword>
<protein>
    <recommendedName>
        <fullName evidence="2">CID domain-containing protein</fullName>
    </recommendedName>
</protein>
<feature type="compositionally biased region" description="Gly residues" evidence="1">
    <location>
        <begin position="219"/>
        <end position="228"/>
    </location>
</feature>
<reference evidence="4" key="1">
    <citation type="submission" date="2021-02" db="EMBL/GenBank/DDBJ databases">
        <authorList>
            <person name="Nowell W R."/>
        </authorList>
    </citation>
    <scope>NUCLEOTIDE SEQUENCE</scope>
</reference>
<dbReference type="InterPro" id="IPR008942">
    <property type="entry name" value="ENTH_VHS"/>
</dbReference>
<dbReference type="SUPFAM" id="SSF48464">
    <property type="entry name" value="ENTH/VHS domain"/>
    <property type="match status" value="1"/>
</dbReference>
<feature type="region of interest" description="Disordered" evidence="1">
    <location>
        <begin position="141"/>
        <end position="196"/>
    </location>
</feature>
<proteinExistence type="predicted"/>
<dbReference type="PROSITE" id="PS51391">
    <property type="entry name" value="CID"/>
    <property type="match status" value="1"/>
</dbReference>
<dbReference type="CDD" id="cd16982">
    <property type="entry name" value="CID_Pcf11"/>
    <property type="match status" value="1"/>
</dbReference>
<feature type="compositionally biased region" description="Polar residues" evidence="1">
    <location>
        <begin position="181"/>
        <end position="193"/>
    </location>
</feature>